<reference evidence="3 4" key="1">
    <citation type="submission" date="2018-11" db="EMBL/GenBank/DDBJ databases">
        <title>Chryseotalea sanarue gen. nov., sp., nov., a member of the family Cytophagaceae, isolated from a brackish lake in Hamamatsu Japan.</title>
        <authorList>
            <person name="Maejima Y."/>
            <person name="Iino T."/>
            <person name="Muraguchi Y."/>
            <person name="Fukuda K."/>
            <person name="Ohkuma M."/>
            <person name="Moriuchi R."/>
            <person name="Dohra H."/>
            <person name="Kimbara K."/>
            <person name="Shintani M."/>
        </authorList>
    </citation>
    <scope>NUCLEOTIDE SEQUENCE [LARGE SCALE GENOMIC DNA]</scope>
    <source>
        <strain evidence="3 4">Ys</strain>
    </source>
</reference>
<evidence type="ECO:0000313" key="3">
    <source>
        <dbReference type="EMBL" id="GCC51627.1"/>
    </source>
</evidence>
<organism evidence="3 4">
    <name type="scientific">Chryseotalea sanaruensis</name>
    <dbReference type="NCBI Taxonomy" id="2482724"/>
    <lineage>
        <taxon>Bacteria</taxon>
        <taxon>Pseudomonadati</taxon>
        <taxon>Bacteroidota</taxon>
        <taxon>Cytophagia</taxon>
        <taxon>Cytophagales</taxon>
        <taxon>Chryseotaleaceae</taxon>
        <taxon>Chryseotalea</taxon>
    </lineage>
</organism>
<dbReference type="InterPro" id="IPR025665">
    <property type="entry name" value="Beta-barrel_OMP_2"/>
</dbReference>
<dbReference type="RefSeq" id="WP_127122282.1">
    <property type="nucleotide sequence ID" value="NZ_BHXQ01000003.1"/>
</dbReference>
<dbReference type="AlphaFoldDB" id="A0A401U9S0"/>
<evidence type="ECO:0000256" key="1">
    <source>
        <dbReference type="SAM" id="SignalP"/>
    </source>
</evidence>
<dbReference type="EMBL" id="BHXQ01000003">
    <property type="protein sequence ID" value="GCC51627.1"/>
    <property type="molecule type" value="Genomic_DNA"/>
</dbReference>
<evidence type="ECO:0000259" key="2">
    <source>
        <dbReference type="Pfam" id="PF13568"/>
    </source>
</evidence>
<dbReference type="Pfam" id="PF13568">
    <property type="entry name" value="OMP_b-brl_2"/>
    <property type="match status" value="1"/>
</dbReference>
<keyword evidence="4" id="KW-1185">Reference proteome</keyword>
<evidence type="ECO:0000313" key="4">
    <source>
        <dbReference type="Proteomes" id="UP000288227"/>
    </source>
</evidence>
<sequence length="276" mass="30249">MTKPLYILALFICLATVPVYAQIHLGATSAYNATFVLDKGLSEDPRYNSTYTYQLAPVGFNFGVDFGKKFGLQLESILSNQGQIYELVDVAGKIAGERKIDLQYISIPMMMKFMGGGNGKARTNFNFGPQLSLLSKAKETLQADGGSTFTIPEGLAFEDVEADFEGAINNGDGTYSMPQGSSNPKDLLSKEANDFRNAEFQLAMAFGFDLDLSKHLYLSAQVRANYSLTDMRNGDVIDRIKAGNAGDIFGSRANLLVGVQMGLHWYFGTLRSFKNK</sequence>
<gene>
    <name evidence="3" type="ORF">SanaruYs_18540</name>
</gene>
<dbReference type="Proteomes" id="UP000288227">
    <property type="component" value="Unassembled WGS sequence"/>
</dbReference>
<feature type="domain" description="Outer membrane protein beta-barrel" evidence="2">
    <location>
        <begin position="22"/>
        <end position="231"/>
    </location>
</feature>
<feature type="signal peptide" evidence="1">
    <location>
        <begin position="1"/>
        <end position="21"/>
    </location>
</feature>
<accession>A0A401U9S0</accession>
<proteinExistence type="predicted"/>
<name>A0A401U9S0_9BACT</name>
<comment type="caution">
    <text evidence="3">The sequence shown here is derived from an EMBL/GenBank/DDBJ whole genome shotgun (WGS) entry which is preliminary data.</text>
</comment>
<protein>
    <recommendedName>
        <fullName evidence="2">Outer membrane protein beta-barrel domain-containing protein</fullName>
    </recommendedName>
</protein>
<feature type="chain" id="PRO_5019062628" description="Outer membrane protein beta-barrel domain-containing protein" evidence="1">
    <location>
        <begin position="22"/>
        <end position="276"/>
    </location>
</feature>
<dbReference type="OrthoDB" id="893278at2"/>
<keyword evidence="1" id="KW-0732">Signal</keyword>